<dbReference type="PANTHER" id="PTHR43280">
    <property type="entry name" value="ARAC-FAMILY TRANSCRIPTIONAL REGULATOR"/>
    <property type="match status" value="1"/>
</dbReference>
<dbReference type="InterPro" id="IPR018060">
    <property type="entry name" value="HTH_AraC"/>
</dbReference>
<name>A0A0Q1DSU7_9FLAO</name>
<dbReference type="EMBL" id="LCTZ01000001">
    <property type="protein sequence ID" value="KQC31880.1"/>
    <property type="molecule type" value="Genomic_DNA"/>
</dbReference>
<dbReference type="PROSITE" id="PS00041">
    <property type="entry name" value="HTH_ARAC_FAMILY_1"/>
    <property type="match status" value="1"/>
</dbReference>
<dbReference type="PROSITE" id="PS01124">
    <property type="entry name" value="HTH_ARAC_FAMILY_2"/>
    <property type="match status" value="1"/>
</dbReference>
<dbReference type="STRING" id="346185.AAY42_00020"/>
<dbReference type="InterPro" id="IPR009057">
    <property type="entry name" value="Homeodomain-like_sf"/>
</dbReference>
<dbReference type="OrthoDB" id="5492415at2"/>
<dbReference type="SMART" id="SM00342">
    <property type="entry name" value="HTH_ARAC"/>
    <property type="match status" value="1"/>
</dbReference>
<feature type="domain" description="HTH araC/xylS-type" evidence="5">
    <location>
        <begin position="280"/>
        <end position="384"/>
    </location>
</feature>
<protein>
    <recommendedName>
        <fullName evidence="5">HTH araC/xylS-type domain-containing protein</fullName>
    </recommendedName>
</protein>
<feature type="transmembrane region" description="Helical" evidence="4">
    <location>
        <begin position="237"/>
        <end position="254"/>
    </location>
</feature>
<evidence type="ECO:0000259" key="5">
    <source>
        <dbReference type="PROSITE" id="PS01124"/>
    </source>
</evidence>
<evidence type="ECO:0000256" key="3">
    <source>
        <dbReference type="ARBA" id="ARBA00023163"/>
    </source>
</evidence>
<proteinExistence type="predicted"/>
<dbReference type="Proteomes" id="UP000050827">
    <property type="component" value="Unassembled WGS sequence"/>
</dbReference>
<dbReference type="Gene3D" id="1.10.10.60">
    <property type="entry name" value="Homeodomain-like"/>
    <property type="match status" value="2"/>
</dbReference>
<dbReference type="RefSeq" id="WP_055391979.1">
    <property type="nucleotide sequence ID" value="NZ_LCTZ01000001.1"/>
</dbReference>
<organism evidence="7 9">
    <name type="scientific">Flagellimonas eckloniae</name>
    <dbReference type="NCBI Taxonomy" id="346185"/>
    <lineage>
        <taxon>Bacteria</taxon>
        <taxon>Pseudomonadati</taxon>
        <taxon>Bacteroidota</taxon>
        <taxon>Flavobacteriia</taxon>
        <taxon>Flavobacteriales</taxon>
        <taxon>Flavobacteriaceae</taxon>
        <taxon>Flagellimonas</taxon>
    </lineage>
</organism>
<reference evidence="7 9" key="1">
    <citation type="submission" date="2015-04" db="EMBL/GenBank/DDBJ databases">
        <title>Complete genome of flavobacterium.</title>
        <authorList>
            <person name="Kwon Y.M."/>
            <person name="Kim S.-J."/>
        </authorList>
    </citation>
    <scope>NUCLEOTIDE SEQUENCE [LARGE SCALE GENOMIC DNA]</scope>
    <source>
        <strain evidence="7 9">DK169</strain>
    </source>
</reference>
<evidence type="ECO:0000313" key="8">
    <source>
        <dbReference type="EMBL" id="KQC31880.1"/>
    </source>
</evidence>
<sequence>MEQLQSILNQIPIRHDIASHLMLLGVVQGFFLSFVIFARARKNSAITFLGWSLFFQSLVFLDTYLCYTGLIKYMLHFNDSTEVFVLLIAPTIYFFTYALLERKPITLKKHWPHFLLPFVYGLSQINYYKGPLAVKLNAYLGAYYDNLGYIPVPDSFNFTYHIIKDEFRWMILFSFVLYLVLSARLVFKSRRKKGLAPKKIKLDKYAFSRNTVALFVFLLIFLFLIFLNHDDDSGDHYIAILQTVITFITTFFIISESRFFENSWIADKYETLTSNGLNFIEIESFIHDNNYFKSSEATLNDLAKKLETNPNLVSKLINTETGSNFNDYINQKRVQLAQEKLIKAEYAHLTVEAIGNLVGFSSKSAFYNAFKKYVGTSPSQYSKNKVSPEL</sequence>
<comment type="caution">
    <text evidence="7">The sequence shown here is derived from an EMBL/GenBank/DDBJ whole genome shotgun (WGS) entry which is preliminary data.</text>
</comment>
<evidence type="ECO:0000313" key="7">
    <source>
        <dbReference type="EMBL" id="KQC31879.1"/>
    </source>
</evidence>
<evidence type="ECO:0000313" key="9">
    <source>
        <dbReference type="Proteomes" id="UP000050827"/>
    </source>
</evidence>
<dbReference type="InterPro" id="IPR018062">
    <property type="entry name" value="HTH_AraC-typ_CS"/>
</dbReference>
<dbReference type="AlphaFoldDB" id="A0A0Q1DSU7"/>
<keyword evidence="4" id="KW-0472">Membrane</keyword>
<dbReference type="EMBL" id="LCTZ01000001">
    <property type="protein sequence ID" value="KQC31879.1"/>
    <property type="molecule type" value="Genomic_DNA"/>
</dbReference>
<feature type="transmembrane region" description="Helical" evidence="4">
    <location>
        <begin position="207"/>
        <end position="225"/>
    </location>
</feature>
<dbReference type="EMBL" id="LCTZ01000002">
    <property type="protein sequence ID" value="KQC30988.1"/>
    <property type="molecule type" value="Genomic_DNA"/>
</dbReference>
<feature type="transmembrane region" description="Helical" evidence="4">
    <location>
        <begin position="83"/>
        <end position="100"/>
    </location>
</feature>
<keyword evidence="1" id="KW-0805">Transcription regulation</keyword>
<evidence type="ECO:0000256" key="1">
    <source>
        <dbReference type="ARBA" id="ARBA00023015"/>
    </source>
</evidence>
<keyword evidence="4" id="KW-0812">Transmembrane</keyword>
<accession>A0A0Q1DSU7</accession>
<feature type="transmembrane region" description="Helical" evidence="4">
    <location>
        <begin position="49"/>
        <end position="71"/>
    </location>
</feature>
<dbReference type="GO" id="GO:0043565">
    <property type="term" value="F:sequence-specific DNA binding"/>
    <property type="evidence" value="ECO:0007669"/>
    <property type="project" value="InterPro"/>
</dbReference>
<keyword evidence="9" id="KW-1185">Reference proteome</keyword>
<feature type="transmembrane region" description="Helical" evidence="4">
    <location>
        <begin position="167"/>
        <end position="187"/>
    </location>
</feature>
<keyword evidence="3" id="KW-0804">Transcription</keyword>
<dbReference type="GO" id="GO:0003700">
    <property type="term" value="F:DNA-binding transcription factor activity"/>
    <property type="evidence" value="ECO:0007669"/>
    <property type="project" value="InterPro"/>
</dbReference>
<evidence type="ECO:0000256" key="4">
    <source>
        <dbReference type="SAM" id="Phobius"/>
    </source>
</evidence>
<gene>
    <name evidence="7" type="ORF">AAY42_00020</name>
    <name evidence="8" type="ORF">AAY42_00035</name>
    <name evidence="6" type="ORF">AAY42_14615</name>
</gene>
<evidence type="ECO:0000313" key="6">
    <source>
        <dbReference type="EMBL" id="KQC30988.1"/>
    </source>
</evidence>
<dbReference type="PANTHER" id="PTHR43280:SF2">
    <property type="entry name" value="HTH-TYPE TRANSCRIPTIONAL REGULATOR EXSA"/>
    <property type="match status" value="1"/>
</dbReference>
<evidence type="ECO:0000256" key="2">
    <source>
        <dbReference type="ARBA" id="ARBA00023125"/>
    </source>
</evidence>
<dbReference type="SUPFAM" id="SSF46689">
    <property type="entry name" value="Homeodomain-like"/>
    <property type="match status" value="1"/>
</dbReference>
<keyword evidence="2" id="KW-0238">DNA-binding</keyword>
<keyword evidence="4" id="KW-1133">Transmembrane helix</keyword>
<feature type="transmembrane region" description="Helical" evidence="4">
    <location>
        <begin position="17"/>
        <end position="37"/>
    </location>
</feature>
<dbReference type="Pfam" id="PF12833">
    <property type="entry name" value="HTH_18"/>
    <property type="match status" value="1"/>
</dbReference>